<feature type="region of interest" description="Disordered" evidence="1">
    <location>
        <begin position="1"/>
        <end position="20"/>
    </location>
</feature>
<protein>
    <submittedName>
        <fullName evidence="2">Uncharacterized protein</fullName>
    </submittedName>
</protein>
<proteinExistence type="predicted"/>
<name>A0A0A8XPL1_ARUDO</name>
<reference evidence="2" key="1">
    <citation type="submission" date="2014-09" db="EMBL/GenBank/DDBJ databases">
        <authorList>
            <person name="Magalhaes I.L.F."/>
            <person name="Oliveira U."/>
            <person name="Santos F.R."/>
            <person name="Vidigal T.H.D.A."/>
            <person name="Brescovit A.D."/>
            <person name="Santos A.J."/>
        </authorList>
    </citation>
    <scope>NUCLEOTIDE SEQUENCE</scope>
    <source>
        <tissue evidence="2">Shoot tissue taken approximately 20 cm above the soil surface</tissue>
    </source>
</reference>
<evidence type="ECO:0000256" key="1">
    <source>
        <dbReference type="SAM" id="MobiDB-lite"/>
    </source>
</evidence>
<organism evidence="2">
    <name type="scientific">Arundo donax</name>
    <name type="common">Giant reed</name>
    <name type="synonym">Donax arundinaceus</name>
    <dbReference type="NCBI Taxonomy" id="35708"/>
    <lineage>
        <taxon>Eukaryota</taxon>
        <taxon>Viridiplantae</taxon>
        <taxon>Streptophyta</taxon>
        <taxon>Embryophyta</taxon>
        <taxon>Tracheophyta</taxon>
        <taxon>Spermatophyta</taxon>
        <taxon>Magnoliopsida</taxon>
        <taxon>Liliopsida</taxon>
        <taxon>Poales</taxon>
        <taxon>Poaceae</taxon>
        <taxon>PACMAD clade</taxon>
        <taxon>Arundinoideae</taxon>
        <taxon>Arundineae</taxon>
        <taxon>Arundo</taxon>
    </lineage>
</organism>
<evidence type="ECO:0000313" key="2">
    <source>
        <dbReference type="EMBL" id="JAD15596.1"/>
    </source>
</evidence>
<dbReference type="AlphaFoldDB" id="A0A0A8XPL1"/>
<sequence>MAEDGSNEGKQAGGRKTKMIRLSPEAEEIVAAVECPRLYPRTPDWKLALMPEDVQAAEKEDIAIAERIYQLKERMFVTASMGTWSSRSPTTRSKCFVSV</sequence>
<dbReference type="EMBL" id="GBRH01282299">
    <property type="protein sequence ID" value="JAD15596.1"/>
    <property type="molecule type" value="Transcribed_RNA"/>
</dbReference>
<reference evidence="2" key="2">
    <citation type="journal article" date="2015" name="Data Brief">
        <title>Shoot transcriptome of the giant reed, Arundo donax.</title>
        <authorList>
            <person name="Barrero R.A."/>
            <person name="Guerrero F.D."/>
            <person name="Moolhuijzen P."/>
            <person name="Goolsby J.A."/>
            <person name="Tidwell J."/>
            <person name="Bellgard S.E."/>
            <person name="Bellgard M.I."/>
        </authorList>
    </citation>
    <scope>NUCLEOTIDE SEQUENCE</scope>
    <source>
        <tissue evidence="2">Shoot tissue taken approximately 20 cm above the soil surface</tissue>
    </source>
</reference>
<accession>A0A0A8XPL1</accession>